<keyword evidence="1" id="KW-0732">Signal</keyword>
<sequence length="322" mass="37910">MRTLLVSLFFSFLFISANGQSNIRYFKKGVKMQIKGKYNLADSLYTLSIEKGEGVDYDAYFNRGAVRLYLKDTIGHCDDIKVLMDRSDKEAINQYKKNCIIHNEEAYKSYKLGLIEYRKENYEHADSLLMLSVNQYPFVDNVLLKGINRLKLKDTIGFFEDMKAIFYLHEGAKKNFLNYYKYIARKKQRTLPKNIVRSYSSRVIEENDYTCEIINETGDTIYNAVKYYKHFEAAKADWLMHVTMNMRYPQESNMIGAGGRVYVEFIISPNGKIKYVKTSEADPYLQYEVHRLVSELPPLKPAEFNNKERYFKFNFPITFHSR</sequence>
<reference evidence="3 4" key="1">
    <citation type="submission" date="2018-12" db="EMBL/GenBank/DDBJ databases">
        <title>Marinifilum JC070 sp. nov., a marine bacterium isolated from Yongle Blue Hole in the South China Sea.</title>
        <authorList>
            <person name="Fu T."/>
        </authorList>
    </citation>
    <scope>NUCLEOTIDE SEQUENCE [LARGE SCALE GENOMIC DNA]</scope>
    <source>
        <strain evidence="3 4">JC070</strain>
    </source>
</reference>
<feature type="chain" id="PRO_5046403869" description="TonB C-terminal domain-containing protein" evidence="1">
    <location>
        <begin position="20"/>
        <end position="322"/>
    </location>
</feature>
<dbReference type="RefSeq" id="WP_171595538.1">
    <property type="nucleotide sequence ID" value="NZ_RZNH01000015.1"/>
</dbReference>
<dbReference type="PROSITE" id="PS52015">
    <property type="entry name" value="TONB_CTD"/>
    <property type="match status" value="1"/>
</dbReference>
<accession>A0ABX1WVW9</accession>
<dbReference type="Pfam" id="PF03544">
    <property type="entry name" value="TonB_C"/>
    <property type="match status" value="1"/>
</dbReference>
<feature type="domain" description="TonB C-terminal" evidence="2">
    <location>
        <begin position="233"/>
        <end position="322"/>
    </location>
</feature>
<dbReference type="Proteomes" id="UP000732105">
    <property type="component" value="Unassembled WGS sequence"/>
</dbReference>
<keyword evidence="4" id="KW-1185">Reference proteome</keyword>
<dbReference type="InterPro" id="IPR011990">
    <property type="entry name" value="TPR-like_helical_dom_sf"/>
</dbReference>
<proteinExistence type="predicted"/>
<dbReference type="EMBL" id="RZNH01000015">
    <property type="protein sequence ID" value="NOU60251.1"/>
    <property type="molecule type" value="Genomic_DNA"/>
</dbReference>
<organism evidence="3 4">
    <name type="scientific">Marinifilum caeruleilacunae</name>
    <dbReference type="NCBI Taxonomy" id="2499076"/>
    <lineage>
        <taxon>Bacteria</taxon>
        <taxon>Pseudomonadati</taxon>
        <taxon>Bacteroidota</taxon>
        <taxon>Bacteroidia</taxon>
        <taxon>Marinilabiliales</taxon>
        <taxon>Marinifilaceae</taxon>
    </lineage>
</organism>
<dbReference type="Gene3D" id="1.25.40.10">
    <property type="entry name" value="Tetratricopeptide repeat domain"/>
    <property type="match status" value="1"/>
</dbReference>
<dbReference type="SUPFAM" id="SSF74653">
    <property type="entry name" value="TolA/TonB C-terminal domain"/>
    <property type="match status" value="1"/>
</dbReference>
<evidence type="ECO:0000313" key="4">
    <source>
        <dbReference type="Proteomes" id="UP000732105"/>
    </source>
</evidence>
<dbReference type="InterPro" id="IPR037682">
    <property type="entry name" value="TonB_C"/>
</dbReference>
<dbReference type="Gene3D" id="3.30.1150.10">
    <property type="match status" value="1"/>
</dbReference>
<comment type="caution">
    <text evidence="3">The sequence shown here is derived from an EMBL/GenBank/DDBJ whole genome shotgun (WGS) entry which is preliminary data.</text>
</comment>
<evidence type="ECO:0000256" key="1">
    <source>
        <dbReference type="SAM" id="SignalP"/>
    </source>
</evidence>
<dbReference type="SUPFAM" id="SSF48452">
    <property type="entry name" value="TPR-like"/>
    <property type="match status" value="1"/>
</dbReference>
<evidence type="ECO:0000313" key="3">
    <source>
        <dbReference type="EMBL" id="NOU60251.1"/>
    </source>
</evidence>
<name>A0ABX1WVW9_9BACT</name>
<feature type="signal peptide" evidence="1">
    <location>
        <begin position="1"/>
        <end position="19"/>
    </location>
</feature>
<evidence type="ECO:0000259" key="2">
    <source>
        <dbReference type="PROSITE" id="PS52015"/>
    </source>
</evidence>
<gene>
    <name evidence="3" type="ORF">ELS83_10465</name>
</gene>
<protein>
    <recommendedName>
        <fullName evidence="2">TonB C-terminal domain-containing protein</fullName>
    </recommendedName>
</protein>